<feature type="domain" description="VTT" evidence="12">
    <location>
        <begin position="90"/>
        <end position="203"/>
    </location>
</feature>
<feature type="transmembrane region" description="Helical" evidence="11">
    <location>
        <begin position="217"/>
        <end position="240"/>
    </location>
</feature>
<evidence type="ECO:0000256" key="11">
    <source>
        <dbReference type="SAM" id="Phobius"/>
    </source>
</evidence>
<comment type="subcellular location">
    <subcellularLocation>
        <location evidence="2">Golgi apparatus membrane</location>
        <topology evidence="2">Multi-pass membrane protein</topology>
    </subcellularLocation>
</comment>
<feature type="transmembrane region" description="Helical" evidence="11">
    <location>
        <begin position="108"/>
        <end position="127"/>
    </location>
</feature>
<keyword evidence="14" id="KW-1185">Reference proteome</keyword>
<dbReference type="eggNOG" id="KOG3140">
    <property type="taxonomic scope" value="Eukaryota"/>
</dbReference>
<feature type="region of interest" description="Disordered" evidence="10">
    <location>
        <begin position="271"/>
        <end position="291"/>
    </location>
</feature>
<dbReference type="GeneID" id="27686250"/>
<dbReference type="AlphaFoldDB" id="A0A0L0HN07"/>
<keyword evidence="6 11" id="KW-0812">Transmembrane</keyword>
<evidence type="ECO:0000313" key="14">
    <source>
        <dbReference type="Proteomes" id="UP000053201"/>
    </source>
</evidence>
<reference evidence="13 14" key="1">
    <citation type="submission" date="2009-08" db="EMBL/GenBank/DDBJ databases">
        <title>The Genome Sequence of Spizellomyces punctatus strain DAOM BR117.</title>
        <authorList>
            <consortium name="The Broad Institute Genome Sequencing Platform"/>
            <person name="Russ C."/>
            <person name="Cuomo C."/>
            <person name="Shea T."/>
            <person name="Young S.K."/>
            <person name="Zeng Q."/>
            <person name="Koehrsen M."/>
            <person name="Haas B."/>
            <person name="Borodovsky M."/>
            <person name="Guigo R."/>
            <person name="Alvarado L."/>
            <person name="Berlin A."/>
            <person name="Bochicchio J."/>
            <person name="Borenstein D."/>
            <person name="Chapman S."/>
            <person name="Chen Z."/>
            <person name="Engels R."/>
            <person name="Freedman E."/>
            <person name="Gellesch M."/>
            <person name="Goldberg J."/>
            <person name="Griggs A."/>
            <person name="Gujja S."/>
            <person name="Heiman D."/>
            <person name="Hepburn T."/>
            <person name="Howarth C."/>
            <person name="Jen D."/>
            <person name="Larson L."/>
            <person name="Lewis B."/>
            <person name="Mehta T."/>
            <person name="Park D."/>
            <person name="Pearson M."/>
            <person name="Roberts A."/>
            <person name="Saif S."/>
            <person name="Shenoy N."/>
            <person name="Sisk P."/>
            <person name="Stolte C."/>
            <person name="Sykes S."/>
            <person name="Thomson T."/>
            <person name="Walk T."/>
            <person name="White J."/>
            <person name="Yandava C."/>
            <person name="Burger G."/>
            <person name="Gray M.W."/>
            <person name="Holland P.W.H."/>
            <person name="King N."/>
            <person name="Lang F.B.F."/>
            <person name="Roger A.J."/>
            <person name="Ruiz-Trillo I."/>
            <person name="Lander E."/>
            <person name="Nusbaum C."/>
        </authorList>
    </citation>
    <scope>NUCLEOTIDE SEQUENCE [LARGE SCALE GENOMIC DNA]</scope>
    <source>
        <strain evidence="13 14">DAOM BR117</strain>
    </source>
</reference>
<comment type="similarity">
    <text evidence="3">Belongs to the TVP38/TMEM64 family.</text>
</comment>
<proteinExistence type="inferred from homology"/>
<feature type="transmembrane region" description="Helical" evidence="11">
    <location>
        <begin position="27"/>
        <end position="47"/>
    </location>
</feature>
<dbReference type="VEuPathDB" id="FungiDB:SPPG_02681"/>
<comment type="function">
    <text evidence="1">Golgi membrane protein involved in vesicular trafficking and spindle migration.</text>
</comment>
<keyword evidence="9 11" id="KW-0472">Membrane</keyword>
<dbReference type="GO" id="GO:0000022">
    <property type="term" value="P:mitotic spindle elongation"/>
    <property type="evidence" value="ECO:0007669"/>
    <property type="project" value="TreeGrafter"/>
</dbReference>
<dbReference type="Proteomes" id="UP000053201">
    <property type="component" value="Unassembled WGS sequence"/>
</dbReference>
<dbReference type="FunCoup" id="A0A0L0HN07">
    <property type="interactions" value="28"/>
</dbReference>
<evidence type="ECO:0000313" key="13">
    <source>
        <dbReference type="EMBL" id="KND02194.1"/>
    </source>
</evidence>
<evidence type="ECO:0000256" key="7">
    <source>
        <dbReference type="ARBA" id="ARBA00022989"/>
    </source>
</evidence>
<evidence type="ECO:0000256" key="4">
    <source>
        <dbReference type="ARBA" id="ARBA00013533"/>
    </source>
</evidence>
<protein>
    <recommendedName>
        <fullName evidence="4">Golgi apparatus membrane protein TVP38</fullName>
    </recommendedName>
    <alternativeName>
        <fullName evidence="5">Golgi apparatus membrane protein tvp38</fullName>
    </alternativeName>
</protein>
<evidence type="ECO:0000256" key="2">
    <source>
        <dbReference type="ARBA" id="ARBA00004653"/>
    </source>
</evidence>
<dbReference type="InterPro" id="IPR032816">
    <property type="entry name" value="VTT_dom"/>
</dbReference>
<dbReference type="RefSeq" id="XP_016610233.1">
    <property type="nucleotide sequence ID" value="XM_016750966.1"/>
</dbReference>
<evidence type="ECO:0000256" key="3">
    <source>
        <dbReference type="ARBA" id="ARBA00008640"/>
    </source>
</evidence>
<organism evidence="13 14">
    <name type="scientific">Spizellomyces punctatus (strain DAOM BR117)</name>
    <dbReference type="NCBI Taxonomy" id="645134"/>
    <lineage>
        <taxon>Eukaryota</taxon>
        <taxon>Fungi</taxon>
        <taxon>Fungi incertae sedis</taxon>
        <taxon>Chytridiomycota</taxon>
        <taxon>Chytridiomycota incertae sedis</taxon>
        <taxon>Chytridiomycetes</taxon>
        <taxon>Spizellomycetales</taxon>
        <taxon>Spizellomycetaceae</taxon>
        <taxon>Spizellomyces</taxon>
    </lineage>
</organism>
<name>A0A0L0HN07_SPIPD</name>
<keyword evidence="7 11" id="KW-1133">Transmembrane helix</keyword>
<dbReference type="GO" id="GO:0000139">
    <property type="term" value="C:Golgi membrane"/>
    <property type="evidence" value="ECO:0007669"/>
    <property type="project" value="UniProtKB-SubCell"/>
</dbReference>
<accession>A0A0L0HN07</accession>
<evidence type="ECO:0000256" key="8">
    <source>
        <dbReference type="ARBA" id="ARBA00023034"/>
    </source>
</evidence>
<gene>
    <name evidence="13" type="ORF">SPPG_02681</name>
</gene>
<evidence type="ECO:0000259" key="12">
    <source>
        <dbReference type="Pfam" id="PF09335"/>
    </source>
</evidence>
<dbReference type="InterPro" id="IPR051076">
    <property type="entry name" value="Golgi_membrane_TVP38/TMEM64"/>
</dbReference>
<dbReference type="STRING" id="645134.A0A0L0HN07"/>
<evidence type="ECO:0000256" key="10">
    <source>
        <dbReference type="SAM" id="MobiDB-lite"/>
    </source>
</evidence>
<dbReference type="EMBL" id="KQ257453">
    <property type="protein sequence ID" value="KND02194.1"/>
    <property type="molecule type" value="Genomic_DNA"/>
</dbReference>
<feature type="transmembrane region" description="Helical" evidence="11">
    <location>
        <begin position="187"/>
        <end position="205"/>
    </location>
</feature>
<feature type="transmembrane region" description="Helical" evidence="11">
    <location>
        <begin position="53"/>
        <end position="78"/>
    </location>
</feature>
<keyword evidence="8" id="KW-0333">Golgi apparatus</keyword>
<evidence type="ECO:0000256" key="1">
    <source>
        <dbReference type="ARBA" id="ARBA00002978"/>
    </source>
</evidence>
<dbReference type="PANTHER" id="PTHR47549">
    <property type="entry name" value="GOLGI APPARATUS MEMBRANE PROTEIN TVP38-RELATED"/>
    <property type="match status" value="1"/>
</dbReference>
<dbReference type="GO" id="GO:0016192">
    <property type="term" value="P:vesicle-mediated transport"/>
    <property type="evidence" value="ECO:0007669"/>
    <property type="project" value="TreeGrafter"/>
</dbReference>
<dbReference type="OMA" id="LRTYTIC"/>
<evidence type="ECO:0000256" key="5">
    <source>
        <dbReference type="ARBA" id="ARBA00020673"/>
    </source>
</evidence>
<dbReference type="InParanoid" id="A0A0L0HN07"/>
<dbReference type="PANTHER" id="PTHR47549:SF1">
    <property type="entry name" value="GOLGI APPARATUS MEMBRANE PROTEIN TVP38"/>
    <property type="match status" value="1"/>
</dbReference>
<evidence type="ECO:0000256" key="9">
    <source>
        <dbReference type="ARBA" id="ARBA00023136"/>
    </source>
</evidence>
<sequence length="313" mass="34766">MSDYHHTSPRSLLSRIPSIRFLFTRQWLPIWILSGMSLLGLVIFLLFHEQIIAFLTSFAALIHGMGFGGMLLMILLLFLTCFPPLVGYGTLLYMCGFIYGFPLGFVPAYIGAWTGGICCFVGARWWMGNYYRSKILSSFPKFKAIEEAVESGGLKLTTVIRLAPYPFNVMSVLFATTSVTFTRYTQATSLALIKIILHVYIGSTVRDLAETNKLTPARVFALSIGLVIAAGVFIYLTLLVRRVLREAHIVDEGEEVPLHLEEPDDVELGEKAKNSEDDDNPMDGAGGSRQSSVFAMSEEGRGLLHTGMQGQWM</sequence>
<dbReference type="OrthoDB" id="166803at2759"/>
<dbReference type="Pfam" id="PF09335">
    <property type="entry name" value="VTT_dom"/>
    <property type="match status" value="1"/>
</dbReference>
<evidence type="ECO:0000256" key="6">
    <source>
        <dbReference type="ARBA" id="ARBA00022692"/>
    </source>
</evidence>